<feature type="DNA-binding region" description="OmpR/PhoB-type" evidence="5">
    <location>
        <begin position="1"/>
        <end position="89"/>
    </location>
</feature>
<dbReference type="InterPro" id="IPR011990">
    <property type="entry name" value="TPR-like_helical_dom_sf"/>
</dbReference>
<protein>
    <submittedName>
        <fullName evidence="7">DNA-binding SARP family transcriptional activator</fullName>
    </submittedName>
</protein>
<gene>
    <name evidence="7" type="ORF">JOF53_005293</name>
</gene>
<dbReference type="PRINTS" id="PR00364">
    <property type="entry name" value="DISEASERSIST"/>
</dbReference>
<evidence type="ECO:0000313" key="8">
    <source>
        <dbReference type="Proteomes" id="UP001519363"/>
    </source>
</evidence>
<evidence type="ECO:0000256" key="1">
    <source>
        <dbReference type="ARBA" id="ARBA00005820"/>
    </source>
</evidence>
<dbReference type="InterPro" id="IPR008557">
    <property type="entry name" value="PhoX"/>
</dbReference>
<dbReference type="InterPro" id="IPR027417">
    <property type="entry name" value="P-loop_NTPase"/>
</dbReference>
<dbReference type="SUPFAM" id="SSF52540">
    <property type="entry name" value="P-loop containing nucleoside triphosphate hydrolases"/>
    <property type="match status" value="1"/>
</dbReference>
<dbReference type="PROSITE" id="PS51755">
    <property type="entry name" value="OMPR_PHOB"/>
    <property type="match status" value="1"/>
</dbReference>
<keyword evidence="8" id="KW-1185">Reference proteome</keyword>
<dbReference type="SUPFAM" id="SSF46894">
    <property type="entry name" value="C-terminal effector domain of the bipartite response regulators"/>
    <property type="match status" value="1"/>
</dbReference>
<reference evidence="7 8" key="1">
    <citation type="submission" date="2021-03" db="EMBL/GenBank/DDBJ databases">
        <title>Sequencing the genomes of 1000 actinobacteria strains.</title>
        <authorList>
            <person name="Klenk H.-P."/>
        </authorList>
    </citation>
    <scope>NUCLEOTIDE SEQUENCE [LARGE SCALE GENOMIC DNA]</scope>
    <source>
        <strain evidence="7 8">DSM 44580</strain>
    </source>
</reference>
<evidence type="ECO:0000256" key="4">
    <source>
        <dbReference type="ARBA" id="ARBA00023163"/>
    </source>
</evidence>
<organism evidence="7 8">
    <name type="scientific">Crossiella equi</name>
    <dbReference type="NCBI Taxonomy" id="130796"/>
    <lineage>
        <taxon>Bacteria</taxon>
        <taxon>Bacillati</taxon>
        <taxon>Actinomycetota</taxon>
        <taxon>Actinomycetes</taxon>
        <taxon>Pseudonocardiales</taxon>
        <taxon>Pseudonocardiaceae</taxon>
        <taxon>Crossiella</taxon>
    </lineage>
</organism>
<dbReference type="Pfam" id="PF03704">
    <property type="entry name" value="BTAD"/>
    <property type="match status" value="1"/>
</dbReference>
<keyword evidence="4" id="KW-0804">Transcription</keyword>
<dbReference type="PANTHER" id="PTHR35807">
    <property type="entry name" value="TRANSCRIPTIONAL REGULATOR REDD-RELATED"/>
    <property type="match status" value="1"/>
</dbReference>
<comment type="caution">
    <text evidence="7">The sequence shown here is derived from an EMBL/GenBank/DDBJ whole genome shotgun (WGS) entry which is preliminary data.</text>
</comment>
<dbReference type="GO" id="GO:0003677">
    <property type="term" value="F:DNA binding"/>
    <property type="evidence" value="ECO:0007669"/>
    <property type="project" value="UniProtKB-KW"/>
</dbReference>
<dbReference type="SMART" id="SM01043">
    <property type="entry name" value="BTAD"/>
    <property type="match status" value="1"/>
</dbReference>
<dbReference type="Proteomes" id="UP001519363">
    <property type="component" value="Unassembled WGS sequence"/>
</dbReference>
<evidence type="ECO:0000256" key="3">
    <source>
        <dbReference type="ARBA" id="ARBA00023125"/>
    </source>
</evidence>
<dbReference type="Gene3D" id="1.10.10.10">
    <property type="entry name" value="Winged helix-like DNA-binding domain superfamily/Winged helix DNA-binding domain"/>
    <property type="match status" value="1"/>
</dbReference>
<dbReference type="SMART" id="SM00028">
    <property type="entry name" value="TPR"/>
    <property type="match status" value="5"/>
</dbReference>
<dbReference type="InterPro" id="IPR001867">
    <property type="entry name" value="OmpR/PhoB-type_DNA-bd"/>
</dbReference>
<comment type="similarity">
    <text evidence="1">Belongs to the AfsR/DnrI/RedD regulatory family.</text>
</comment>
<evidence type="ECO:0000313" key="7">
    <source>
        <dbReference type="EMBL" id="MBP2476421.1"/>
    </source>
</evidence>
<proteinExistence type="inferred from homology"/>
<evidence type="ECO:0000259" key="6">
    <source>
        <dbReference type="PROSITE" id="PS51755"/>
    </source>
</evidence>
<dbReference type="SUPFAM" id="SSF48452">
    <property type="entry name" value="TPR-like"/>
    <property type="match status" value="3"/>
</dbReference>
<evidence type="ECO:0000256" key="2">
    <source>
        <dbReference type="ARBA" id="ARBA00023015"/>
    </source>
</evidence>
<dbReference type="Gene3D" id="1.25.40.10">
    <property type="entry name" value="Tetratricopeptide repeat domain"/>
    <property type="match status" value="2"/>
</dbReference>
<dbReference type="Pfam" id="PF05787">
    <property type="entry name" value="PhoX"/>
    <property type="match status" value="2"/>
</dbReference>
<dbReference type="PANTHER" id="PTHR35807:SF1">
    <property type="entry name" value="TRANSCRIPTIONAL REGULATOR REDD"/>
    <property type="match status" value="1"/>
</dbReference>
<dbReference type="SMART" id="SM00862">
    <property type="entry name" value="Trans_reg_C"/>
    <property type="match status" value="1"/>
</dbReference>
<dbReference type="InterPro" id="IPR051677">
    <property type="entry name" value="AfsR-DnrI-RedD_regulator"/>
</dbReference>
<dbReference type="Pfam" id="PF13424">
    <property type="entry name" value="TPR_12"/>
    <property type="match status" value="2"/>
</dbReference>
<dbReference type="InterPro" id="IPR019734">
    <property type="entry name" value="TPR_rpt"/>
</dbReference>
<dbReference type="Pfam" id="PF00486">
    <property type="entry name" value="Trans_reg_C"/>
    <property type="match status" value="1"/>
</dbReference>
<accession>A0ABS5AJ56</accession>
<dbReference type="SUPFAM" id="SSF63825">
    <property type="entry name" value="YWTD domain"/>
    <property type="match status" value="1"/>
</dbReference>
<dbReference type="Gene3D" id="3.40.50.300">
    <property type="entry name" value="P-loop containing nucleotide triphosphate hydrolases"/>
    <property type="match status" value="1"/>
</dbReference>
<keyword evidence="3 5" id="KW-0238">DNA-binding</keyword>
<keyword evidence="2" id="KW-0805">Transcription regulation</keyword>
<dbReference type="EMBL" id="JAGIOO010000001">
    <property type="protein sequence ID" value="MBP2476421.1"/>
    <property type="molecule type" value="Genomic_DNA"/>
</dbReference>
<dbReference type="InterPro" id="IPR005158">
    <property type="entry name" value="BTAD"/>
</dbReference>
<sequence length="1393" mass="150692">MDFRILGPVEVWESGARREQPSPKARQILAMLLLEPGRVVPVDRLVDALWGEAPPPHARKALQVHISHLRQLLPTVPLRHHPPGYVLSVCADQVDLHQFRALAAQARHEPDPARAGALLRRALGLWRGPLLADVGTDWQRERYFAGLDEERLTALEARMQADLALARHPELAAELPALLAEHPLRERLHALLVTALHRCGRRAEALRAFHEARRTVVEELGVEPGEELRALHRSLLADPEPVTPRNFLPRDLPDFTGREPELTALQEAPAATDGVLPVWWLDGPTGVGKTALAVHAAHRLAARHPDGQLFVELSGRGSEEALDVLLRAVGVPSERIPDGLAERTALWRAELAGRRVLVVLDDADSPAQVRPLLAGGAGCLALVTSRQRLAGLEGVRRLPLDVLPPDRAHELFTRLLGADRVEAEAAAVAELTRLCGYLPLALRITGAKLAARPHWPVARLLARLRDERRRLDELAVGDLAVRTGLAVSYLGLPEAGRRAYRLLGALGYAHLPGWLAAPLLGVAEDTAEDLLEHLVDAQLVEVTSAPAEPPRYRMHDLVRLHARERAELEDAPERRREAVRRAVTALLATVDEFAQPLPPAVPRLCQTDLSGHPKARIGRRDRWFEQEEPALVAAVERAAELDLAELAAALAEALVFSWFAVRNRYDGWQRTHEAAMAALRRAGHRRGEAALACSLAQLHYKRDRYLAARGHFRTALALFAEVGDTRGEAVALNGIGMVDRELAEHRSALPALRRARRMLAASGDREGVAHALYGIGYAHRELGEDPAAISTLRAAARAYRECGNERGEALALRGIGLVHRAAGRWAQAEGYCRRSHRIVAQVRDSLLSCYTTQALAKVWLRQGQPERAERALRDCLADALALHDLFGLSLLHRTLGECHVALGAPAKALRYLDISLAGWTELGLPVWRARTLRDIGAAHAVGGAQGAAHQAWDEARAVFERLGVREAGEAPGWHRRWGCPCGTFAGTGEGVGLARLGGVPHQLTGVTVQRRNFLRVAVVGATAAAFGGAAWRDAFADGAQPGPSPYGPLKAADANGIALPEGFTSRVIARTGQQVPGTGYTWHPAPDGGACFADGSGWIYVSNSEVSSTGGVGAVKFDVTGKITGAYRTLANTNVNCAGGATPWQTWLSCEEVDRGYVYETDPWGQKAAIRRPAMGRFKHEACAADSDHGYVYLTEDVPDGCFYRFKPTTWGDLSTGTLEVLKGGSSQTSGPVTWAVVPEPGGSPTATRNQVAGAKRFNGGEGCYYADGTCWFTTKGDNRVWAYDARTSTISLTYDDNLVTSGTAPLTGVDNVTGTRNGDLFVAEDGGNMEICIITPTGVVAPFLRINGHSGSEICGPAFSPAGDRLYFSSQRGTSGSSNGGITYEVKGPFRH</sequence>
<feature type="domain" description="OmpR/PhoB-type" evidence="6">
    <location>
        <begin position="1"/>
        <end position="89"/>
    </location>
</feature>
<evidence type="ECO:0000256" key="5">
    <source>
        <dbReference type="PROSITE-ProRule" id="PRU01091"/>
    </source>
</evidence>
<dbReference type="InterPro" id="IPR016032">
    <property type="entry name" value="Sig_transdc_resp-reg_C-effctor"/>
</dbReference>
<dbReference type="InterPro" id="IPR036388">
    <property type="entry name" value="WH-like_DNA-bd_sf"/>
</dbReference>
<dbReference type="CDD" id="cd15831">
    <property type="entry name" value="BTAD"/>
    <property type="match status" value="1"/>
</dbReference>
<name>A0ABS5AJ56_9PSEU</name>